<dbReference type="PANTHER" id="PTHR31793">
    <property type="entry name" value="4-HYDROXYBENZOYL-COA THIOESTERASE FAMILY MEMBER"/>
    <property type="match status" value="1"/>
</dbReference>
<dbReference type="NCBIfam" id="TIGR00051">
    <property type="entry name" value="YbgC/FadM family acyl-CoA thioesterase"/>
    <property type="match status" value="1"/>
</dbReference>
<dbReference type="OrthoDB" id="9808429at2"/>
<dbReference type="PANTHER" id="PTHR31793:SF37">
    <property type="entry name" value="ACYL-COA THIOESTER HYDROLASE YBGC"/>
    <property type="match status" value="1"/>
</dbReference>
<dbReference type="GO" id="GO:0047617">
    <property type="term" value="F:fatty acyl-CoA hydrolase activity"/>
    <property type="evidence" value="ECO:0007669"/>
    <property type="project" value="TreeGrafter"/>
</dbReference>
<keyword evidence="4" id="KW-1185">Reference proteome</keyword>
<evidence type="ECO:0000256" key="2">
    <source>
        <dbReference type="ARBA" id="ARBA00022801"/>
    </source>
</evidence>
<dbReference type="RefSeq" id="WP_099241589.1">
    <property type="nucleotide sequence ID" value="NZ_FXXP01000001.1"/>
</dbReference>
<evidence type="ECO:0000313" key="4">
    <source>
        <dbReference type="Proteomes" id="UP000225972"/>
    </source>
</evidence>
<dbReference type="Gene3D" id="3.10.129.10">
    <property type="entry name" value="Hotdog Thioesterase"/>
    <property type="match status" value="1"/>
</dbReference>
<dbReference type="EMBL" id="FXXP01000001">
    <property type="protein sequence ID" value="SMX26027.1"/>
    <property type="molecule type" value="Genomic_DNA"/>
</dbReference>
<reference evidence="4" key="1">
    <citation type="submission" date="2017-05" db="EMBL/GenBank/DDBJ databases">
        <authorList>
            <person name="Rodrigo-Torres L."/>
            <person name="Arahal R. D."/>
            <person name="Lucena T."/>
        </authorList>
    </citation>
    <scope>NUCLEOTIDE SEQUENCE [LARGE SCALE GENOMIC DNA]</scope>
    <source>
        <strain evidence="4">CECT 8649</strain>
    </source>
</reference>
<dbReference type="Pfam" id="PF13279">
    <property type="entry name" value="4HBT_2"/>
    <property type="match status" value="1"/>
</dbReference>
<dbReference type="Proteomes" id="UP000225972">
    <property type="component" value="Unassembled WGS sequence"/>
</dbReference>
<comment type="similarity">
    <text evidence="1">Belongs to the 4-hydroxybenzoyl-CoA thioesterase family.</text>
</comment>
<dbReference type="InterPro" id="IPR029069">
    <property type="entry name" value="HotDog_dom_sf"/>
</dbReference>
<dbReference type="InterPro" id="IPR050563">
    <property type="entry name" value="4-hydroxybenzoyl-CoA_TE"/>
</dbReference>
<organism evidence="3 4">
    <name type="scientific">Pelagimonas phthalicica</name>
    <dbReference type="NCBI Taxonomy" id="1037362"/>
    <lineage>
        <taxon>Bacteria</taxon>
        <taxon>Pseudomonadati</taxon>
        <taxon>Pseudomonadota</taxon>
        <taxon>Alphaproteobacteria</taxon>
        <taxon>Rhodobacterales</taxon>
        <taxon>Roseobacteraceae</taxon>
        <taxon>Pelagimonas</taxon>
    </lineage>
</organism>
<dbReference type="PROSITE" id="PS01328">
    <property type="entry name" value="4HBCOA_THIOESTERASE"/>
    <property type="match status" value="1"/>
</dbReference>
<protein>
    <submittedName>
        <fullName evidence="3">Acyl-CoA thioester hydrolase YbgC</fullName>
        <ecNumber evidence="3">3.1.2.-</ecNumber>
    </submittedName>
</protein>
<dbReference type="AlphaFoldDB" id="A0A238J782"/>
<sequence length="152" mass="16900">MTIVARNAFPVTQYRVIFGDTDAGGIVYHPRYLELAERGRNEIMRHLGLDVGHLFAKENYGLALRSCEMKFHTPALFDDLLTIQSSLGKLKAASSTWITKIKRGPVEICTVTAEIICMDRIRHQPALFPAHVMAAFQAADTIKTNPVAEVTS</sequence>
<keyword evidence="2 3" id="KW-0378">Hydrolase</keyword>
<evidence type="ECO:0000256" key="1">
    <source>
        <dbReference type="ARBA" id="ARBA00005953"/>
    </source>
</evidence>
<proteinExistence type="inferred from homology"/>
<evidence type="ECO:0000313" key="3">
    <source>
        <dbReference type="EMBL" id="SMX26027.1"/>
    </source>
</evidence>
<gene>
    <name evidence="3" type="primary">ybgC_1</name>
    <name evidence="3" type="ORF">TRP8649_00099</name>
</gene>
<dbReference type="InterPro" id="IPR008272">
    <property type="entry name" value="HB-CoA_thioesterase_AS"/>
</dbReference>
<dbReference type="PIRSF" id="PIRSF003230">
    <property type="entry name" value="YbgC"/>
    <property type="match status" value="1"/>
</dbReference>
<dbReference type="InterPro" id="IPR006684">
    <property type="entry name" value="YbgC/YbaW"/>
</dbReference>
<dbReference type="CDD" id="cd00586">
    <property type="entry name" value="4HBT"/>
    <property type="match status" value="1"/>
</dbReference>
<dbReference type="EC" id="3.1.2.-" evidence="3"/>
<dbReference type="SUPFAM" id="SSF54637">
    <property type="entry name" value="Thioesterase/thiol ester dehydrase-isomerase"/>
    <property type="match status" value="1"/>
</dbReference>
<name>A0A238J782_9RHOB</name>
<accession>A0A238J782</accession>